<sequence length="84" mass="9310">MELHMQALEAAINYWRARQPARGNEYALSPPVSRLAGVYALMIYYRQDRIAEARLDPAILALIDAWRRDAGGIQGDSHASSAAP</sequence>
<keyword evidence="2" id="KW-1185">Reference proteome</keyword>
<dbReference type="Pfam" id="PF12512">
    <property type="entry name" value="DUF3717"/>
    <property type="match status" value="1"/>
</dbReference>
<dbReference type="AlphaFoldDB" id="A0A6I1I2A2"/>
<protein>
    <submittedName>
        <fullName evidence="1">DUF3717 domain-containing protein</fullName>
    </submittedName>
</protein>
<evidence type="ECO:0000313" key="1">
    <source>
        <dbReference type="EMBL" id="KAB8058911.1"/>
    </source>
</evidence>
<dbReference type="RefSeq" id="WP_152285114.1">
    <property type="nucleotide sequence ID" value="NZ_WFLI01000056.1"/>
</dbReference>
<accession>A0A6I1I2A2</accession>
<dbReference type="EMBL" id="WFLI01000056">
    <property type="protein sequence ID" value="KAB8058911.1"/>
    <property type="molecule type" value="Genomic_DNA"/>
</dbReference>
<reference evidence="1 2" key="1">
    <citation type="submission" date="2019-10" db="EMBL/GenBank/DDBJ databases">
        <title>Three novel species isolated from a subtropical stream in China.</title>
        <authorList>
            <person name="Lu H."/>
        </authorList>
    </citation>
    <scope>NUCLEOTIDE SEQUENCE [LARGE SCALE GENOMIC DNA]</scope>
    <source>
        <strain evidence="1 2">FT13W</strain>
    </source>
</reference>
<proteinExistence type="predicted"/>
<gene>
    <name evidence="1" type="ORF">GCN75_27100</name>
</gene>
<dbReference type="Proteomes" id="UP000468717">
    <property type="component" value="Unassembled WGS sequence"/>
</dbReference>
<organism evidence="1 2">
    <name type="scientific">Janthinobacterium violaceinigrum</name>
    <dbReference type="NCBI Taxonomy" id="2654252"/>
    <lineage>
        <taxon>Bacteria</taxon>
        <taxon>Pseudomonadati</taxon>
        <taxon>Pseudomonadota</taxon>
        <taxon>Betaproteobacteria</taxon>
        <taxon>Burkholderiales</taxon>
        <taxon>Oxalobacteraceae</taxon>
        <taxon>Janthinobacterium</taxon>
    </lineage>
</organism>
<evidence type="ECO:0000313" key="2">
    <source>
        <dbReference type="Proteomes" id="UP000468717"/>
    </source>
</evidence>
<dbReference type="InterPro" id="IPR022191">
    <property type="entry name" value="DUF3717"/>
</dbReference>
<comment type="caution">
    <text evidence="1">The sequence shown here is derived from an EMBL/GenBank/DDBJ whole genome shotgun (WGS) entry which is preliminary data.</text>
</comment>
<name>A0A6I1I2A2_9BURK</name>